<sequence length="395" mass="44304">MKMREIRIYILKQQLICISKWKQKVYMFQLDVQICMNMNNILMIINLSDLFLSLIGGIMIGVACSIHYITKGRIAGISGIYYGVITFKWDEFFWKLSILCSIVFSTGLMYQIFGDESIMDSSSLAFNEIPQITNLSNMISVLSGLLIGCGAKLCNGCTTGHGFCGIARISIRSFVAFGLFILFGVLSCFITMSEQKDEGIEKYNYNHVSIIMIGLSLVLLSATLLGAYINKDQFIDTIIGVPVGLLLGVGVVFSGMIKRTTILSFLSLQQWNPQFLFVILGANIVCYFGFRLLKKPIFELEFQYPPTNKVTNILLIGASLFGFGWGMTGICPLVGLALFPQFTWQIGLMYLGSVSMGMRIAQCYLNKYQKVEDQVIQINSNNYNNKTDNEQIDRL</sequence>
<proteinExistence type="predicted"/>
<name>A0A8S1L5E2_9CILI</name>
<keyword evidence="3" id="KW-1003">Cell membrane</keyword>
<feature type="transmembrane region" description="Helical" evidence="8">
    <location>
        <begin position="234"/>
        <end position="255"/>
    </location>
</feature>
<dbReference type="PANTHER" id="PTHR30574">
    <property type="entry name" value="INNER MEMBRANE PROTEIN YEDE"/>
    <property type="match status" value="1"/>
</dbReference>
<feature type="transmembrane region" description="Helical" evidence="8">
    <location>
        <begin position="51"/>
        <end position="71"/>
    </location>
</feature>
<dbReference type="GO" id="GO:0005886">
    <property type="term" value="C:plasma membrane"/>
    <property type="evidence" value="ECO:0007669"/>
    <property type="project" value="UniProtKB-SubCell"/>
</dbReference>
<keyword evidence="6 8" id="KW-1133">Transmembrane helix</keyword>
<evidence type="ECO:0008006" key="11">
    <source>
        <dbReference type="Google" id="ProtNLM"/>
    </source>
</evidence>
<organism evidence="9 10">
    <name type="scientific">Paramecium sonneborni</name>
    <dbReference type="NCBI Taxonomy" id="65129"/>
    <lineage>
        <taxon>Eukaryota</taxon>
        <taxon>Sar</taxon>
        <taxon>Alveolata</taxon>
        <taxon>Ciliophora</taxon>
        <taxon>Intramacronucleata</taxon>
        <taxon>Oligohymenophorea</taxon>
        <taxon>Peniculida</taxon>
        <taxon>Parameciidae</taxon>
        <taxon>Paramecium</taxon>
    </lineage>
</organism>
<evidence type="ECO:0000256" key="4">
    <source>
        <dbReference type="ARBA" id="ARBA00022519"/>
    </source>
</evidence>
<gene>
    <name evidence="9" type="ORF">PSON_ATCC_30995.1.T0170324</name>
</gene>
<dbReference type="Proteomes" id="UP000692954">
    <property type="component" value="Unassembled WGS sequence"/>
</dbReference>
<feature type="transmembrane region" description="Helical" evidence="8">
    <location>
        <begin position="205"/>
        <end position="227"/>
    </location>
</feature>
<evidence type="ECO:0000256" key="6">
    <source>
        <dbReference type="ARBA" id="ARBA00022989"/>
    </source>
</evidence>
<feature type="transmembrane region" description="Helical" evidence="8">
    <location>
        <begin position="275"/>
        <end position="293"/>
    </location>
</feature>
<evidence type="ECO:0000256" key="3">
    <source>
        <dbReference type="ARBA" id="ARBA00022475"/>
    </source>
</evidence>
<evidence type="ECO:0000313" key="9">
    <source>
        <dbReference type="EMBL" id="CAD8063270.1"/>
    </source>
</evidence>
<dbReference type="InterPro" id="IPR046513">
    <property type="entry name" value="DUF6691"/>
</dbReference>
<feature type="transmembrane region" description="Helical" evidence="8">
    <location>
        <begin position="92"/>
        <end position="112"/>
    </location>
</feature>
<feature type="transmembrane region" description="Helical" evidence="8">
    <location>
        <begin position="174"/>
        <end position="193"/>
    </location>
</feature>
<keyword evidence="4" id="KW-0997">Cell inner membrane</keyword>
<dbReference type="InterPro" id="IPR007272">
    <property type="entry name" value="Sulf_transp_TsuA/YedE"/>
</dbReference>
<dbReference type="AlphaFoldDB" id="A0A8S1L5E2"/>
<evidence type="ECO:0000256" key="1">
    <source>
        <dbReference type="ARBA" id="ARBA00004429"/>
    </source>
</evidence>
<reference evidence="9" key="1">
    <citation type="submission" date="2021-01" db="EMBL/GenBank/DDBJ databases">
        <authorList>
            <consortium name="Genoscope - CEA"/>
            <person name="William W."/>
        </authorList>
    </citation>
    <scope>NUCLEOTIDE SEQUENCE</scope>
</reference>
<comment type="subcellular location">
    <subcellularLocation>
        <location evidence="1">Cell inner membrane</location>
        <topology evidence="1">Multi-pass membrane protein</topology>
    </subcellularLocation>
</comment>
<protein>
    <recommendedName>
        <fullName evidence="11">Sulphur transport domain-containing protein</fullName>
    </recommendedName>
</protein>
<dbReference type="Pfam" id="PF20398">
    <property type="entry name" value="DUF6691"/>
    <property type="match status" value="1"/>
</dbReference>
<feature type="transmembrane region" description="Helical" evidence="8">
    <location>
        <begin position="132"/>
        <end position="153"/>
    </location>
</feature>
<feature type="transmembrane region" description="Helical" evidence="8">
    <location>
        <begin position="342"/>
        <end position="361"/>
    </location>
</feature>
<evidence type="ECO:0000256" key="7">
    <source>
        <dbReference type="ARBA" id="ARBA00023136"/>
    </source>
</evidence>
<keyword evidence="2" id="KW-0813">Transport</keyword>
<dbReference type="EMBL" id="CAJJDN010000017">
    <property type="protein sequence ID" value="CAD8063270.1"/>
    <property type="molecule type" value="Genomic_DNA"/>
</dbReference>
<keyword evidence="7 8" id="KW-0472">Membrane</keyword>
<comment type="caution">
    <text evidence="9">The sequence shown here is derived from an EMBL/GenBank/DDBJ whole genome shotgun (WGS) entry which is preliminary data.</text>
</comment>
<accession>A0A8S1L5E2</accession>
<evidence type="ECO:0000313" key="10">
    <source>
        <dbReference type="Proteomes" id="UP000692954"/>
    </source>
</evidence>
<keyword evidence="10" id="KW-1185">Reference proteome</keyword>
<keyword evidence="5 8" id="KW-0812">Transmembrane</keyword>
<dbReference type="PANTHER" id="PTHR30574:SF1">
    <property type="entry name" value="SULPHUR TRANSPORT DOMAIN-CONTAINING PROTEIN"/>
    <property type="match status" value="1"/>
</dbReference>
<dbReference type="OrthoDB" id="10254418at2759"/>
<evidence type="ECO:0000256" key="8">
    <source>
        <dbReference type="SAM" id="Phobius"/>
    </source>
</evidence>
<feature type="transmembrane region" description="Helical" evidence="8">
    <location>
        <begin position="313"/>
        <end position="336"/>
    </location>
</feature>
<evidence type="ECO:0000256" key="5">
    <source>
        <dbReference type="ARBA" id="ARBA00022692"/>
    </source>
</evidence>
<evidence type="ECO:0000256" key="2">
    <source>
        <dbReference type="ARBA" id="ARBA00022448"/>
    </source>
</evidence>